<feature type="transmembrane region" description="Helical" evidence="1">
    <location>
        <begin position="45"/>
        <end position="62"/>
    </location>
</feature>
<keyword evidence="3" id="KW-1185">Reference proteome</keyword>
<keyword evidence="1" id="KW-1133">Transmembrane helix</keyword>
<comment type="caution">
    <text evidence="2">The sequence shown here is derived from an EMBL/GenBank/DDBJ whole genome shotgun (WGS) entry which is preliminary data.</text>
</comment>
<organism evidence="2 3">
    <name type="scientific">Zophobas morio</name>
    <dbReference type="NCBI Taxonomy" id="2755281"/>
    <lineage>
        <taxon>Eukaryota</taxon>
        <taxon>Metazoa</taxon>
        <taxon>Ecdysozoa</taxon>
        <taxon>Arthropoda</taxon>
        <taxon>Hexapoda</taxon>
        <taxon>Insecta</taxon>
        <taxon>Pterygota</taxon>
        <taxon>Neoptera</taxon>
        <taxon>Endopterygota</taxon>
        <taxon>Coleoptera</taxon>
        <taxon>Polyphaga</taxon>
        <taxon>Cucujiformia</taxon>
        <taxon>Tenebrionidae</taxon>
        <taxon>Zophobas</taxon>
    </lineage>
</organism>
<proteinExistence type="predicted"/>
<sequence>MLKQFETVVTVTIVQWFVAMIDSIYTATVLGVKSQVLTARFGSNFSHIVFLSCWLFVLIAKFNKHAPKQSKTFRHLELISMRIFVTQVRFNACGFFNLDWTVSEGVTRYITTKIL</sequence>
<gene>
    <name evidence="2" type="ORF">Zmor_028229</name>
</gene>
<accession>A0AA38M2W5</accession>
<reference evidence="2" key="1">
    <citation type="journal article" date="2023" name="G3 (Bethesda)">
        <title>Whole genome assemblies of Zophobas morio and Tenebrio molitor.</title>
        <authorList>
            <person name="Kaur S."/>
            <person name="Stinson S.A."/>
            <person name="diCenzo G.C."/>
        </authorList>
    </citation>
    <scope>NUCLEOTIDE SEQUENCE</scope>
    <source>
        <strain evidence="2">QUZm001</strain>
    </source>
</reference>
<feature type="transmembrane region" description="Helical" evidence="1">
    <location>
        <begin position="7"/>
        <end position="25"/>
    </location>
</feature>
<dbReference type="EMBL" id="JALNTZ010000009">
    <property type="protein sequence ID" value="KAJ3641750.1"/>
    <property type="molecule type" value="Genomic_DNA"/>
</dbReference>
<protein>
    <submittedName>
        <fullName evidence="2">Uncharacterized protein</fullName>
    </submittedName>
</protein>
<dbReference type="AlphaFoldDB" id="A0AA38M2W5"/>
<name>A0AA38M2W5_9CUCU</name>
<keyword evidence="1" id="KW-0472">Membrane</keyword>
<evidence type="ECO:0000313" key="2">
    <source>
        <dbReference type="EMBL" id="KAJ3641750.1"/>
    </source>
</evidence>
<dbReference type="Proteomes" id="UP001168821">
    <property type="component" value="Unassembled WGS sequence"/>
</dbReference>
<keyword evidence="1" id="KW-0812">Transmembrane</keyword>
<evidence type="ECO:0000313" key="3">
    <source>
        <dbReference type="Proteomes" id="UP001168821"/>
    </source>
</evidence>
<evidence type="ECO:0000256" key="1">
    <source>
        <dbReference type="SAM" id="Phobius"/>
    </source>
</evidence>